<dbReference type="EMBL" id="MCFE01000205">
    <property type="protein sequence ID" value="ORX94410.1"/>
    <property type="molecule type" value="Genomic_DNA"/>
</dbReference>
<reference evidence="1 2" key="1">
    <citation type="submission" date="2016-07" db="EMBL/GenBank/DDBJ databases">
        <title>Pervasive Adenine N6-methylation of Active Genes in Fungi.</title>
        <authorList>
            <consortium name="DOE Joint Genome Institute"/>
            <person name="Mondo S.J."/>
            <person name="Dannebaum R.O."/>
            <person name="Kuo R.C."/>
            <person name="Labutti K."/>
            <person name="Haridas S."/>
            <person name="Kuo A."/>
            <person name="Salamov A."/>
            <person name="Ahrendt S.R."/>
            <person name="Lipzen A."/>
            <person name="Sullivan W."/>
            <person name="Andreopoulos W.B."/>
            <person name="Clum A."/>
            <person name="Lindquist E."/>
            <person name="Daum C."/>
            <person name="Ramamoorthy G.K."/>
            <person name="Gryganskyi A."/>
            <person name="Culley D."/>
            <person name="Magnuson J.K."/>
            <person name="James T.Y."/>
            <person name="O'Malley M.A."/>
            <person name="Stajich J.E."/>
            <person name="Spatafora J.W."/>
            <person name="Visel A."/>
            <person name="Grigoriev I.V."/>
        </authorList>
    </citation>
    <scope>NUCLEOTIDE SEQUENCE [LARGE SCALE GENOMIC DNA]</scope>
    <source>
        <strain evidence="1 2">CBS 931.73</strain>
    </source>
</reference>
<evidence type="ECO:0000313" key="1">
    <source>
        <dbReference type="EMBL" id="ORX94410.1"/>
    </source>
</evidence>
<gene>
    <name evidence="1" type="ORF">K493DRAFT_352533</name>
</gene>
<name>A0A1Y1Y8Q8_9FUNG</name>
<dbReference type="InterPro" id="IPR019546">
    <property type="entry name" value="TAT_signal_bac_arc"/>
</dbReference>
<sequence>MLMIASAIAEPLESSLLWITNDANHITGLISVGATSRKRPWCGGRVPLEIPLVKLESLQGHESRRAFLKTAGMTGGVLGIATQRLEADFHSSWHCFLALHEGYYGRQSRGCGSGNFEAS</sequence>
<accession>A0A1Y1Y8Q8</accession>
<evidence type="ECO:0000313" key="2">
    <source>
        <dbReference type="Proteomes" id="UP000193498"/>
    </source>
</evidence>
<dbReference type="NCBIfam" id="TIGR01409">
    <property type="entry name" value="TAT_signal_seq"/>
    <property type="match status" value="1"/>
</dbReference>
<dbReference type="InParanoid" id="A0A1Y1Y8Q8"/>
<evidence type="ECO:0008006" key="3">
    <source>
        <dbReference type="Google" id="ProtNLM"/>
    </source>
</evidence>
<organism evidence="1 2">
    <name type="scientific">Basidiobolus meristosporus CBS 931.73</name>
    <dbReference type="NCBI Taxonomy" id="1314790"/>
    <lineage>
        <taxon>Eukaryota</taxon>
        <taxon>Fungi</taxon>
        <taxon>Fungi incertae sedis</taxon>
        <taxon>Zoopagomycota</taxon>
        <taxon>Entomophthoromycotina</taxon>
        <taxon>Basidiobolomycetes</taxon>
        <taxon>Basidiobolales</taxon>
        <taxon>Basidiobolaceae</taxon>
        <taxon>Basidiobolus</taxon>
    </lineage>
</organism>
<dbReference type="AlphaFoldDB" id="A0A1Y1Y8Q8"/>
<protein>
    <recommendedName>
        <fullName evidence="3">Twin-arginine translocation signal domain-containing protein</fullName>
    </recommendedName>
</protein>
<keyword evidence="2" id="KW-1185">Reference proteome</keyword>
<proteinExistence type="predicted"/>
<dbReference type="Proteomes" id="UP000193498">
    <property type="component" value="Unassembled WGS sequence"/>
</dbReference>
<comment type="caution">
    <text evidence="1">The sequence shown here is derived from an EMBL/GenBank/DDBJ whole genome shotgun (WGS) entry which is preliminary data.</text>
</comment>